<dbReference type="PROSITE" id="PS51732">
    <property type="entry name" value="ASN_GLN_ASE_3"/>
    <property type="match status" value="1"/>
</dbReference>
<dbReference type="PANTHER" id="PTHR11707:SF28">
    <property type="entry name" value="60 KDA LYSOPHOSPHOLIPASE"/>
    <property type="match status" value="1"/>
</dbReference>
<dbReference type="InterPro" id="IPR004550">
    <property type="entry name" value="AsnASE_II"/>
</dbReference>
<dbReference type="SMART" id="SM00870">
    <property type="entry name" value="Asparaginase"/>
    <property type="match status" value="1"/>
</dbReference>
<dbReference type="PIRSF" id="PIRSF500176">
    <property type="entry name" value="L_ASNase"/>
    <property type="match status" value="1"/>
</dbReference>
<dbReference type="InterPro" id="IPR036152">
    <property type="entry name" value="Asp/glu_Ase-like_sf"/>
</dbReference>
<dbReference type="PIRSF" id="PIRSF001220">
    <property type="entry name" value="L-ASNase_gatD"/>
    <property type="match status" value="1"/>
</dbReference>
<feature type="domain" description="Asparaginase/glutaminase C-terminal" evidence="4">
    <location>
        <begin position="251"/>
        <end position="357"/>
    </location>
</feature>
<dbReference type="OrthoDB" id="9788068at2"/>
<reference evidence="5 6" key="1">
    <citation type="submission" date="2019-12" db="EMBL/GenBank/DDBJ databases">
        <title>Microbes associate with the intestines of laboratory mice.</title>
        <authorList>
            <person name="Navarre W."/>
            <person name="Wong E."/>
        </authorList>
    </citation>
    <scope>NUCLEOTIDE SEQUENCE [LARGE SCALE GENOMIC DNA]</scope>
    <source>
        <strain evidence="5 6">NM82_D38</strain>
    </source>
</reference>
<sequence>MSKSEKTTSKNVVPYKEKDLASEVLDDGYIDVMEDKTVSLFVVGDVILPSLTEKSELSEEEITQSLLEEIPEISDYCNLDTVKQFRFRGNIPTPAMMLDLSKSIQKALSNPDVAGVVVTQAPDAIEESAYFVSISLSDKFQNSNSKPIVFTSAMFSDVPFHDGGRNLLDSVRTACHDGKGDIPTVVICMNSEIHAASRAQISHTINAAALSSPGWGPVGYADKDRVYFRAGALELDTGLNFPTPKRLSASVEIIKAQTGDTGLMVDAAVKAGADALIIEGFGRGNLPGGMMPSIKKALKKGVLVVIATRAASGRVLDSGDYCGSVTECLDLGCLLAGETTAAKARLLMMYILSQKDAAALRKSDEERFLAYVQECLDPVLSVRLFE</sequence>
<dbReference type="InterPro" id="IPR027474">
    <property type="entry name" value="L-asparaginase_N"/>
</dbReference>
<keyword evidence="6" id="KW-1185">Reference proteome</keyword>
<dbReference type="AlphaFoldDB" id="A0A6L6YEZ9"/>
<proteinExistence type="inferred from homology"/>
<dbReference type="SUPFAM" id="SSF53774">
    <property type="entry name" value="Glutaminase/Asparaginase"/>
    <property type="match status" value="1"/>
</dbReference>
<dbReference type="Gene3D" id="3.40.50.40">
    <property type="match status" value="1"/>
</dbReference>
<dbReference type="Pfam" id="PF00710">
    <property type="entry name" value="Asparaginase"/>
    <property type="match status" value="1"/>
</dbReference>
<organism evidence="5 6">
    <name type="scientific">Parasutterella muris</name>
    <dbReference type="NCBI Taxonomy" id="2565572"/>
    <lineage>
        <taxon>Bacteria</taxon>
        <taxon>Pseudomonadati</taxon>
        <taxon>Pseudomonadota</taxon>
        <taxon>Betaproteobacteria</taxon>
        <taxon>Burkholderiales</taxon>
        <taxon>Sutterellaceae</taxon>
        <taxon>Parasutterella</taxon>
    </lineage>
</organism>
<dbReference type="EMBL" id="WSRP01000005">
    <property type="protein sequence ID" value="MVX56087.1"/>
    <property type="molecule type" value="Genomic_DNA"/>
</dbReference>
<evidence type="ECO:0000256" key="1">
    <source>
        <dbReference type="ARBA" id="ARBA00010518"/>
    </source>
</evidence>
<dbReference type="Pfam" id="PF17763">
    <property type="entry name" value="Asparaginase_C"/>
    <property type="match status" value="1"/>
</dbReference>
<protein>
    <submittedName>
        <fullName evidence="5">Asparaginase</fullName>
    </submittedName>
</protein>
<gene>
    <name evidence="5" type="ORF">E5987_02560</name>
</gene>
<evidence type="ECO:0000259" key="3">
    <source>
        <dbReference type="Pfam" id="PF00710"/>
    </source>
</evidence>
<dbReference type="InterPro" id="IPR037152">
    <property type="entry name" value="L-asparaginase_N_sf"/>
</dbReference>
<dbReference type="InterPro" id="IPR006034">
    <property type="entry name" value="Asparaginase/glutaminase-like"/>
</dbReference>
<dbReference type="RefSeq" id="WP_160334520.1">
    <property type="nucleotide sequence ID" value="NZ_CALPCR010000027.1"/>
</dbReference>
<evidence type="ECO:0000256" key="2">
    <source>
        <dbReference type="ARBA" id="ARBA00022801"/>
    </source>
</evidence>
<keyword evidence="2" id="KW-0378">Hydrolase</keyword>
<comment type="caution">
    <text evidence="5">The sequence shown here is derived from an EMBL/GenBank/DDBJ whole genome shotgun (WGS) entry which is preliminary data.</text>
</comment>
<dbReference type="GO" id="GO:0006528">
    <property type="term" value="P:asparagine metabolic process"/>
    <property type="evidence" value="ECO:0007669"/>
    <property type="project" value="InterPro"/>
</dbReference>
<feature type="domain" description="L-asparaginase N-terminal" evidence="3">
    <location>
        <begin position="53"/>
        <end position="229"/>
    </location>
</feature>
<dbReference type="GO" id="GO:0004067">
    <property type="term" value="F:asparaginase activity"/>
    <property type="evidence" value="ECO:0007669"/>
    <property type="project" value="UniProtKB-UniRule"/>
</dbReference>
<evidence type="ECO:0000313" key="5">
    <source>
        <dbReference type="EMBL" id="MVX56087.1"/>
    </source>
</evidence>
<evidence type="ECO:0000313" key="6">
    <source>
        <dbReference type="Proteomes" id="UP000472580"/>
    </source>
</evidence>
<evidence type="ECO:0000259" key="4">
    <source>
        <dbReference type="Pfam" id="PF17763"/>
    </source>
</evidence>
<dbReference type="PRINTS" id="PR00139">
    <property type="entry name" value="ASNGLNASE"/>
</dbReference>
<dbReference type="InterPro" id="IPR027473">
    <property type="entry name" value="L-asparaginase_C"/>
</dbReference>
<dbReference type="CDD" id="cd08964">
    <property type="entry name" value="L-asparaginase_II"/>
    <property type="match status" value="1"/>
</dbReference>
<dbReference type="PANTHER" id="PTHR11707">
    <property type="entry name" value="L-ASPARAGINASE"/>
    <property type="match status" value="1"/>
</dbReference>
<dbReference type="InterPro" id="IPR040919">
    <property type="entry name" value="Asparaginase_C"/>
</dbReference>
<accession>A0A6L6YEZ9</accession>
<dbReference type="Gene3D" id="3.40.50.1170">
    <property type="entry name" value="L-asparaginase, N-terminal domain"/>
    <property type="match status" value="1"/>
</dbReference>
<dbReference type="Proteomes" id="UP000472580">
    <property type="component" value="Unassembled WGS sequence"/>
</dbReference>
<name>A0A6L6YEZ9_9BURK</name>
<comment type="similarity">
    <text evidence="1">Belongs to the asparaginase 1 family.</text>
</comment>